<dbReference type="InterPro" id="IPR012440">
    <property type="entry name" value="DUF1641"/>
</dbReference>
<gene>
    <name evidence="1" type="ORF">KKP3000_000001</name>
</gene>
<name>A0ABV5AG97_9BACL</name>
<dbReference type="Proteomes" id="UP001579974">
    <property type="component" value="Unassembled WGS sequence"/>
</dbReference>
<protein>
    <submittedName>
        <fullName evidence="1">DUF1641 domain-containing protein</fullName>
    </submittedName>
</protein>
<accession>A0ABV5AG97</accession>
<keyword evidence="2" id="KW-1185">Reference proteome</keyword>
<evidence type="ECO:0000313" key="2">
    <source>
        <dbReference type="Proteomes" id="UP001579974"/>
    </source>
</evidence>
<dbReference type="EMBL" id="JBDXSU010000010">
    <property type="protein sequence ID" value="MFB5191231.1"/>
    <property type="molecule type" value="Genomic_DNA"/>
</dbReference>
<organism evidence="1 2">
    <name type="scientific">Alicyclobacillus fastidiosus</name>
    <dbReference type="NCBI Taxonomy" id="392011"/>
    <lineage>
        <taxon>Bacteria</taxon>
        <taxon>Bacillati</taxon>
        <taxon>Bacillota</taxon>
        <taxon>Bacilli</taxon>
        <taxon>Bacillales</taxon>
        <taxon>Alicyclobacillaceae</taxon>
        <taxon>Alicyclobacillus</taxon>
    </lineage>
</organism>
<evidence type="ECO:0000313" key="1">
    <source>
        <dbReference type="EMBL" id="MFB5191231.1"/>
    </source>
</evidence>
<dbReference type="Pfam" id="PF07849">
    <property type="entry name" value="DUF1641"/>
    <property type="match status" value="1"/>
</dbReference>
<dbReference type="PANTHER" id="PTHR38433:SF1">
    <property type="entry name" value="DUF1641 DOMAIN-CONTAINING PROTEIN"/>
    <property type="match status" value="1"/>
</dbReference>
<reference evidence="1 2" key="1">
    <citation type="journal article" date="2024" name="Int. J. Mol. Sci.">
        <title>Exploration of Alicyclobacillus spp. Genome in Search of Antibiotic Resistance.</title>
        <authorList>
            <person name="Bucka-Kolendo J."/>
            <person name="Kiousi D.E."/>
            <person name="Dekowska A."/>
            <person name="Mikolajczuk-Szczyrba A."/>
            <person name="Karadedos D.M."/>
            <person name="Michael P."/>
            <person name="Galanis A."/>
            <person name="Sokolowska B."/>
        </authorList>
    </citation>
    <scope>NUCLEOTIDE SEQUENCE [LARGE SCALE GENOMIC DNA]</scope>
    <source>
        <strain evidence="1 2">KKP 3000</strain>
    </source>
</reference>
<proteinExistence type="predicted"/>
<comment type="caution">
    <text evidence="1">The sequence shown here is derived from an EMBL/GenBank/DDBJ whole genome shotgun (WGS) entry which is preliminary data.</text>
</comment>
<dbReference type="PANTHER" id="PTHR38433">
    <property type="match status" value="1"/>
</dbReference>
<dbReference type="RefSeq" id="WP_275473847.1">
    <property type="nucleotide sequence ID" value="NZ_CP162940.1"/>
</dbReference>
<sequence>MANSITSIVRPVETEAEKEARRLEQVRAQTALDADGIMEGMKLLQAMHDKGLLEILVALFDRGDKVMSKLVDIVSTPGATTALQTALAALQGVGKIDGAQIAKSLDGVAAGVDRVANAELSTKPMSVFELLKQLRDPDVSAALRLGLEFLKGVGSSVRQRDEGSHS</sequence>